<feature type="compositionally biased region" description="Polar residues" evidence="7">
    <location>
        <begin position="158"/>
        <end position="168"/>
    </location>
</feature>
<keyword evidence="2" id="KW-0813">Transport</keyword>
<evidence type="ECO:0000256" key="1">
    <source>
        <dbReference type="ARBA" id="ARBA00004308"/>
    </source>
</evidence>
<dbReference type="SMART" id="SM00397">
    <property type="entry name" value="t_SNARE"/>
    <property type="match status" value="1"/>
</dbReference>
<keyword evidence="5 8" id="KW-0472">Membrane</keyword>
<dbReference type="SMR" id="A0A194WCR2"/>
<dbReference type="FunFam" id="1.20.5.110:FF:000060">
    <property type="entry name" value="SNARE complex subunit (Syn8)"/>
    <property type="match status" value="1"/>
</dbReference>
<feature type="transmembrane region" description="Helical" evidence="8">
    <location>
        <begin position="286"/>
        <end position="303"/>
    </location>
</feature>
<feature type="compositionally biased region" description="Low complexity" evidence="7">
    <location>
        <begin position="114"/>
        <end position="135"/>
    </location>
</feature>
<dbReference type="GO" id="GO:0006896">
    <property type="term" value="P:Golgi to vacuole transport"/>
    <property type="evidence" value="ECO:0007669"/>
    <property type="project" value="UniProtKB-ARBA"/>
</dbReference>
<keyword evidence="3" id="KW-0653">Protein transport</keyword>
<evidence type="ECO:0000256" key="7">
    <source>
        <dbReference type="SAM" id="MobiDB-lite"/>
    </source>
</evidence>
<evidence type="ECO:0000259" key="9">
    <source>
        <dbReference type="PROSITE" id="PS50192"/>
    </source>
</evidence>
<keyword evidence="8" id="KW-1133">Transmembrane helix</keyword>
<dbReference type="GO" id="GO:0061025">
    <property type="term" value="P:membrane fusion"/>
    <property type="evidence" value="ECO:0007669"/>
    <property type="project" value="UniProtKB-ARBA"/>
</dbReference>
<feature type="compositionally biased region" description="Low complexity" evidence="7">
    <location>
        <begin position="148"/>
        <end position="157"/>
    </location>
</feature>
<evidence type="ECO:0000313" key="11">
    <source>
        <dbReference type="Proteomes" id="UP000078559"/>
    </source>
</evidence>
<evidence type="ECO:0000256" key="3">
    <source>
        <dbReference type="ARBA" id="ARBA00022927"/>
    </source>
</evidence>
<comment type="subcellular location">
    <subcellularLocation>
        <location evidence="1">Endomembrane system</location>
    </subcellularLocation>
</comment>
<evidence type="ECO:0000256" key="6">
    <source>
        <dbReference type="SAM" id="Coils"/>
    </source>
</evidence>
<evidence type="ECO:0000256" key="8">
    <source>
        <dbReference type="SAM" id="Phobius"/>
    </source>
</evidence>
<dbReference type="GO" id="GO:0015031">
    <property type="term" value="P:protein transport"/>
    <property type="evidence" value="ECO:0007669"/>
    <property type="project" value="UniProtKB-KW"/>
</dbReference>
<dbReference type="SUPFAM" id="SSF58038">
    <property type="entry name" value="SNARE fusion complex"/>
    <property type="match status" value="1"/>
</dbReference>
<dbReference type="InterPro" id="IPR000727">
    <property type="entry name" value="T_SNARE_dom"/>
</dbReference>
<gene>
    <name evidence="10" type="ORF">VM1G_09486</name>
</gene>
<dbReference type="AlphaFoldDB" id="A0A194WCR2"/>
<feature type="coiled-coil region" evidence="6">
    <location>
        <begin position="42"/>
        <end position="69"/>
    </location>
</feature>
<feature type="domain" description="T-SNARE coiled-coil homology" evidence="9">
    <location>
        <begin position="214"/>
        <end position="276"/>
    </location>
</feature>
<dbReference type="EMBL" id="CM003108">
    <property type="protein sequence ID" value="KUI73888.1"/>
    <property type="molecule type" value="Genomic_DNA"/>
</dbReference>
<feature type="compositionally biased region" description="Polar residues" evidence="7">
    <location>
        <begin position="96"/>
        <end position="105"/>
    </location>
</feature>
<name>A0A194WCR2_CYTMA</name>
<protein>
    <submittedName>
        <fullName evidence="10">Syntaxin-61</fullName>
    </submittedName>
</protein>
<organism evidence="10 11">
    <name type="scientific">Cytospora mali</name>
    <name type="common">Apple Valsa canker fungus</name>
    <name type="synonym">Valsa mali</name>
    <dbReference type="NCBI Taxonomy" id="578113"/>
    <lineage>
        <taxon>Eukaryota</taxon>
        <taxon>Fungi</taxon>
        <taxon>Dikarya</taxon>
        <taxon>Ascomycota</taxon>
        <taxon>Pezizomycotina</taxon>
        <taxon>Sordariomycetes</taxon>
        <taxon>Sordariomycetidae</taxon>
        <taxon>Diaporthales</taxon>
        <taxon>Cytosporaceae</taxon>
        <taxon>Cytospora</taxon>
    </lineage>
</organism>
<accession>A0A194WCR2</accession>
<evidence type="ECO:0000256" key="2">
    <source>
        <dbReference type="ARBA" id="ARBA00022448"/>
    </source>
</evidence>
<keyword evidence="11" id="KW-1185">Reference proteome</keyword>
<sequence length="304" mass="33394">MSNPNALFLLADHIKLSLLERKRAQALNLPSDSQEGHISRSLDQLRDGLEALQKEQERLEEAGDETKAAMITDSLPGLQKQFDDLTAQFHGFSSPATTNTLTHPNDPSLAADFAHASSTTASTSPPLPSSATLHPPAKKSLRGTTASNPNHNNPNNNKTVRFQDNADPSNIDIEDQAASALFNQPYRDDPDGPEGYRDTAAAMADNVQVHAYHSRVLREQDEQLDRLGESISRQRELSMQIGDELDDQVAMLEDQEGLVDRHQGRLDRARRQVGKMARSAGDNKQMVAIVVLIVTLILLIAVLK</sequence>
<dbReference type="CDD" id="cd15859">
    <property type="entry name" value="SNARE_SYN8"/>
    <property type="match status" value="1"/>
</dbReference>
<dbReference type="OrthoDB" id="244190at2759"/>
<evidence type="ECO:0000313" key="10">
    <source>
        <dbReference type="EMBL" id="KUI73888.1"/>
    </source>
</evidence>
<feature type="region of interest" description="Disordered" evidence="7">
    <location>
        <begin position="96"/>
        <end position="169"/>
    </location>
</feature>
<reference evidence="10" key="1">
    <citation type="submission" date="2014-12" db="EMBL/GenBank/DDBJ databases">
        <title>Genome Sequence of Valsa Canker Pathogens Uncovers a Specific Adaption of Colonization on Woody Bark.</title>
        <authorList>
            <person name="Yin Z."/>
            <person name="Liu H."/>
            <person name="Gao X."/>
            <person name="Li Z."/>
            <person name="Song N."/>
            <person name="Ke X."/>
            <person name="Dai Q."/>
            <person name="Wu Y."/>
            <person name="Sun Y."/>
            <person name="Xu J.-R."/>
            <person name="Kang Z.K."/>
            <person name="Wang L."/>
            <person name="Huang L."/>
        </authorList>
    </citation>
    <scope>NUCLEOTIDE SEQUENCE [LARGE SCALE GENOMIC DNA]</scope>
    <source>
        <strain evidence="10">03-8</strain>
    </source>
</reference>
<keyword evidence="4 6" id="KW-0175">Coiled coil</keyword>
<feature type="coiled-coil region" evidence="6">
    <location>
        <begin position="217"/>
        <end position="272"/>
    </location>
</feature>
<dbReference type="Proteomes" id="UP000078559">
    <property type="component" value="Chromosome 11"/>
</dbReference>
<evidence type="ECO:0000256" key="4">
    <source>
        <dbReference type="ARBA" id="ARBA00023054"/>
    </source>
</evidence>
<evidence type="ECO:0000256" key="5">
    <source>
        <dbReference type="ARBA" id="ARBA00023136"/>
    </source>
</evidence>
<proteinExistence type="predicted"/>
<dbReference type="PROSITE" id="PS50192">
    <property type="entry name" value="T_SNARE"/>
    <property type="match status" value="1"/>
</dbReference>
<keyword evidence="8" id="KW-0812">Transmembrane</keyword>
<dbReference type="Gene3D" id="1.20.5.110">
    <property type="match status" value="1"/>
</dbReference>
<dbReference type="GO" id="GO:0005768">
    <property type="term" value="C:endosome"/>
    <property type="evidence" value="ECO:0007669"/>
    <property type="project" value="UniProtKB-ARBA"/>
</dbReference>